<sequence length="344" mass="38969">MNYTHPMTDKEGEGMSHKTRKEVIHTFQVNFFATSLLNTFPWDSLDREIMTTTTSDIIMEILQKTCLHPICLKNPPSLKYRRRFLTELIKRHEMLAAEPLDVLYEALGEVMCAQEEDMCYKTYLLPTGDAVSLAENVALISQGTTGLVTWEAALYLSEWALENTHIFENNSDAAIIFSRTVLELGSGIGLTGIVVCRSSSLTKYIFSDCHQTVLQRLKDNITNCLTNCDGNSASVCVEELDWENVSDEQLQRIQANTIIAADVVYDPDIIACLVRLLSRLLNCKVEEEHPDVYIASTVRNPQTYDCFKKELEMAGLRHVVMKDSVAQVFPYNRASTIEMIKIYV</sequence>
<protein>
    <submittedName>
        <fullName evidence="6">Protein-lysine N-methyltransferase EEF2KMT-like</fullName>
    </submittedName>
</protein>
<dbReference type="PANTHER" id="PTHR14614">
    <property type="entry name" value="HEPATOCELLULAR CARCINOMA-ASSOCIATED ANTIGEN"/>
    <property type="match status" value="1"/>
</dbReference>
<dbReference type="GeneID" id="107690238"/>
<evidence type="ECO:0000256" key="3">
    <source>
        <dbReference type="ARBA" id="ARBA00022679"/>
    </source>
</evidence>
<dbReference type="Gene3D" id="3.40.50.150">
    <property type="entry name" value="Vaccinia Virus protein VP39"/>
    <property type="match status" value="1"/>
</dbReference>
<name>A0A671NUU1_9TELE</name>
<evidence type="ECO:0000259" key="5">
    <source>
        <dbReference type="Pfam" id="PF14904"/>
    </source>
</evidence>
<dbReference type="Pfam" id="PF14904">
    <property type="entry name" value="FAM86"/>
    <property type="match status" value="1"/>
</dbReference>
<reference evidence="6" key="1">
    <citation type="submission" date="2025-08" db="UniProtKB">
        <authorList>
            <consortium name="Ensembl"/>
        </authorList>
    </citation>
    <scope>IDENTIFICATION</scope>
</reference>
<keyword evidence="4" id="KW-0949">S-adenosyl-L-methionine</keyword>
<accession>A0A671NUU1</accession>
<reference evidence="6" key="2">
    <citation type="submission" date="2025-09" db="UniProtKB">
        <authorList>
            <consortium name="Ensembl"/>
        </authorList>
    </citation>
    <scope>IDENTIFICATION</scope>
</reference>
<dbReference type="RefSeq" id="XP_016343979.1">
    <property type="nucleotide sequence ID" value="XM_016488493.1"/>
</dbReference>
<proteinExistence type="inferred from homology"/>
<gene>
    <name evidence="6" type="primary">LOC107690238</name>
</gene>
<dbReference type="AlphaFoldDB" id="A0A671NUU1"/>
<keyword evidence="2" id="KW-0489">Methyltransferase</keyword>
<evidence type="ECO:0000256" key="4">
    <source>
        <dbReference type="ARBA" id="ARBA00022691"/>
    </source>
</evidence>
<dbReference type="InterPro" id="IPR029426">
    <property type="entry name" value="FAM86_N"/>
</dbReference>
<evidence type="ECO:0000313" key="7">
    <source>
        <dbReference type="Proteomes" id="UP000472260"/>
    </source>
</evidence>
<keyword evidence="7" id="KW-1185">Reference proteome</keyword>
<dbReference type="InterPro" id="IPR029063">
    <property type="entry name" value="SAM-dependent_MTases_sf"/>
</dbReference>
<evidence type="ECO:0000256" key="2">
    <source>
        <dbReference type="ARBA" id="ARBA00022603"/>
    </source>
</evidence>
<feature type="domain" description="FAM86 N-terminal" evidence="5">
    <location>
        <begin position="22"/>
        <end position="110"/>
    </location>
</feature>
<dbReference type="KEGG" id="sanh:107690238"/>
<dbReference type="SUPFAM" id="SSF53335">
    <property type="entry name" value="S-adenosyl-L-methionine-dependent methyltransferases"/>
    <property type="match status" value="1"/>
</dbReference>
<keyword evidence="3" id="KW-0808">Transferase</keyword>
<organism evidence="6 7">
    <name type="scientific">Sinocyclocheilus anshuiensis</name>
    <dbReference type="NCBI Taxonomy" id="1608454"/>
    <lineage>
        <taxon>Eukaryota</taxon>
        <taxon>Metazoa</taxon>
        <taxon>Chordata</taxon>
        <taxon>Craniata</taxon>
        <taxon>Vertebrata</taxon>
        <taxon>Euteleostomi</taxon>
        <taxon>Actinopterygii</taxon>
        <taxon>Neopterygii</taxon>
        <taxon>Teleostei</taxon>
        <taxon>Ostariophysi</taxon>
        <taxon>Cypriniformes</taxon>
        <taxon>Cyprinidae</taxon>
        <taxon>Cyprininae</taxon>
        <taxon>Sinocyclocheilus</taxon>
    </lineage>
</organism>
<dbReference type="GO" id="GO:0008168">
    <property type="term" value="F:methyltransferase activity"/>
    <property type="evidence" value="ECO:0007669"/>
    <property type="project" value="UniProtKB-KW"/>
</dbReference>
<dbReference type="Ensembl" id="ENSSANT00000053176.1">
    <property type="protein sequence ID" value="ENSSANP00000050019.1"/>
    <property type="gene ID" value="ENSSANG00000025114.1"/>
</dbReference>
<dbReference type="GO" id="GO:0032259">
    <property type="term" value="P:methylation"/>
    <property type="evidence" value="ECO:0007669"/>
    <property type="project" value="UniProtKB-KW"/>
</dbReference>
<dbReference type="InterPro" id="IPR019410">
    <property type="entry name" value="Methyltransf_16"/>
</dbReference>
<dbReference type="Pfam" id="PF10294">
    <property type="entry name" value="Methyltransf_16"/>
    <property type="match status" value="1"/>
</dbReference>
<dbReference type="OrthoDB" id="194386at2759"/>
<comment type="similarity">
    <text evidence="1">Belongs to the class I-like SAM-binding methyltransferase superfamily. EEF2KMT family.</text>
</comment>
<dbReference type="Proteomes" id="UP000472260">
    <property type="component" value="Unassembled WGS sequence"/>
</dbReference>
<evidence type="ECO:0000313" key="6">
    <source>
        <dbReference type="Ensembl" id="ENSSANP00000050019.1"/>
    </source>
</evidence>
<dbReference type="PANTHER" id="PTHR14614:SF130">
    <property type="entry name" value="PROTEIN-LYSINE N-METHYLTRANSFERASE EEF2KMT"/>
    <property type="match status" value="1"/>
</dbReference>
<evidence type="ECO:0000256" key="1">
    <source>
        <dbReference type="ARBA" id="ARBA00005511"/>
    </source>
</evidence>
<dbReference type="GO" id="GO:0032991">
    <property type="term" value="C:protein-containing complex"/>
    <property type="evidence" value="ECO:0007669"/>
    <property type="project" value="TreeGrafter"/>
</dbReference>